<dbReference type="RefSeq" id="WP_130487267.1">
    <property type="nucleotide sequence ID" value="NZ_CBCSEB010000011.1"/>
</dbReference>
<dbReference type="Pfam" id="PF02321">
    <property type="entry name" value="OEP"/>
    <property type="match status" value="2"/>
</dbReference>
<dbReference type="GO" id="GO:0015562">
    <property type="term" value="F:efflux transmembrane transporter activity"/>
    <property type="evidence" value="ECO:0007669"/>
    <property type="project" value="InterPro"/>
</dbReference>
<evidence type="ECO:0000313" key="4">
    <source>
        <dbReference type="Proteomes" id="UP000292039"/>
    </source>
</evidence>
<comment type="caution">
    <text evidence="3">The sequence shown here is derived from an EMBL/GenBank/DDBJ whole genome shotgun (WGS) entry which is preliminary data.</text>
</comment>
<name>A0A4Q7MPP6_9BURK</name>
<proteinExistence type="inferred from homology"/>
<evidence type="ECO:0000313" key="3">
    <source>
        <dbReference type="EMBL" id="RZS69693.1"/>
    </source>
</evidence>
<keyword evidence="2" id="KW-0564">Palmitate</keyword>
<accession>A0A4Q7MPP6</accession>
<comment type="similarity">
    <text evidence="1 2">Belongs to the outer membrane factor (OMF) (TC 1.B.17) family.</text>
</comment>
<dbReference type="NCBIfam" id="TIGR01845">
    <property type="entry name" value="outer_NodT"/>
    <property type="match status" value="1"/>
</dbReference>
<dbReference type="PANTHER" id="PTHR30203">
    <property type="entry name" value="OUTER MEMBRANE CATION EFFLUX PROTEIN"/>
    <property type="match status" value="1"/>
</dbReference>
<dbReference type="Gene3D" id="2.20.200.10">
    <property type="entry name" value="Outer membrane efflux proteins (OEP)"/>
    <property type="match status" value="1"/>
</dbReference>
<keyword evidence="2" id="KW-0472">Membrane</keyword>
<sequence>MKHLSLPRRARFLGLLPAATLAACAAVGPDYQPYVPPHPQTWSATTATTEDASTLQRWWQSFEDPVLDTLVRLALRHNQDLAMARERLVQARAERDQVAAGLLPSIGAGADATAQRSATALDYPPGIGESRAYRLGLDASWEIDIFGGRRRALESADAYADAVSEDSHAVLQSLLAELANAYATLRATEARQHIAHAHVATLAETETLTERLLEHGLATGHEVSQARAERELGEARLPALQADATRLRHAIAVLAGGYPAALDDLLAPDAAPASQPQAPHLPAILPSEMLRQRPDIRAAERRLAAATADIGVATAERFPRFVIPLGLDTTASLVHQLFSHASLAWSAGVAASQSVYDGGHAEAAVRAAAARAEQARLGYEKSVRLAFKDVEDALVGLDAETRRQQSLRNAVSDSQDALAQATRRYRSGLATYLSVLSAQQSTYQAQDALALSQLAHTRHAIGLYKALGAGWQSIAEEMPATRPIAAMPGQQEAFPAGRLSVARQH</sequence>
<dbReference type="EMBL" id="SGWZ01000003">
    <property type="protein sequence ID" value="RZS69693.1"/>
    <property type="molecule type" value="Genomic_DNA"/>
</dbReference>
<evidence type="ECO:0000256" key="1">
    <source>
        <dbReference type="ARBA" id="ARBA00007613"/>
    </source>
</evidence>
<dbReference type="Proteomes" id="UP000292039">
    <property type="component" value="Unassembled WGS sequence"/>
</dbReference>
<keyword evidence="2" id="KW-0732">Signal</keyword>
<dbReference type="GO" id="GO:0005886">
    <property type="term" value="C:plasma membrane"/>
    <property type="evidence" value="ECO:0007669"/>
    <property type="project" value="UniProtKB-SubCell"/>
</dbReference>
<feature type="chain" id="PRO_5025750630" evidence="2">
    <location>
        <begin position="26"/>
        <end position="505"/>
    </location>
</feature>
<protein>
    <submittedName>
        <fullName evidence="3">NodT family efflux transporter outer membrane factor (OMF) lipoprotein</fullName>
    </submittedName>
</protein>
<comment type="subcellular location">
    <subcellularLocation>
        <location evidence="2">Cell membrane</location>
        <topology evidence="2">Lipid-anchor</topology>
    </subcellularLocation>
</comment>
<dbReference type="Gene3D" id="1.20.1600.10">
    <property type="entry name" value="Outer membrane efflux proteins (OEP)"/>
    <property type="match status" value="1"/>
</dbReference>
<dbReference type="SUPFAM" id="SSF56954">
    <property type="entry name" value="Outer membrane efflux proteins (OEP)"/>
    <property type="match status" value="1"/>
</dbReference>
<dbReference type="AlphaFoldDB" id="A0A4Q7MPP6"/>
<feature type="signal peptide" evidence="2">
    <location>
        <begin position="1"/>
        <end position="25"/>
    </location>
</feature>
<gene>
    <name evidence="3" type="ORF">EV679_2299</name>
</gene>
<keyword evidence="2" id="KW-1134">Transmembrane beta strand</keyword>
<dbReference type="PROSITE" id="PS51257">
    <property type="entry name" value="PROKAR_LIPOPROTEIN"/>
    <property type="match status" value="1"/>
</dbReference>
<dbReference type="PANTHER" id="PTHR30203:SF32">
    <property type="entry name" value="CATION EFFLUX SYSTEM PROTEIN CUSC"/>
    <property type="match status" value="1"/>
</dbReference>
<dbReference type="InterPro" id="IPR003423">
    <property type="entry name" value="OMP_efflux"/>
</dbReference>
<organism evidence="3 4">
    <name type="scientific">Kerstersia gyiorum</name>
    <dbReference type="NCBI Taxonomy" id="206506"/>
    <lineage>
        <taxon>Bacteria</taxon>
        <taxon>Pseudomonadati</taxon>
        <taxon>Pseudomonadota</taxon>
        <taxon>Betaproteobacteria</taxon>
        <taxon>Burkholderiales</taxon>
        <taxon>Alcaligenaceae</taxon>
        <taxon>Kerstersia</taxon>
    </lineage>
</organism>
<reference evidence="3 4" key="1">
    <citation type="submission" date="2019-02" db="EMBL/GenBank/DDBJ databases">
        <title>Genomic Encyclopedia of Type Strains, Phase IV (KMG-IV): sequencing the most valuable type-strain genomes for metagenomic binning, comparative biology and taxonomic classification.</title>
        <authorList>
            <person name="Goeker M."/>
        </authorList>
    </citation>
    <scope>NUCLEOTIDE SEQUENCE [LARGE SCALE GENOMIC DNA]</scope>
    <source>
        <strain evidence="3 4">DSM 16618</strain>
    </source>
</reference>
<keyword evidence="2 3" id="KW-0449">Lipoprotein</keyword>
<dbReference type="InterPro" id="IPR010131">
    <property type="entry name" value="MdtP/NodT-like"/>
</dbReference>
<evidence type="ECO:0000256" key="2">
    <source>
        <dbReference type="RuleBase" id="RU362097"/>
    </source>
</evidence>
<keyword evidence="2" id="KW-0812">Transmembrane</keyword>